<keyword evidence="1" id="KW-0472">Membrane</keyword>
<keyword evidence="1" id="KW-1133">Transmembrane helix</keyword>
<comment type="caution">
    <text evidence="2">The sequence shown here is derived from an EMBL/GenBank/DDBJ whole genome shotgun (WGS) entry which is preliminary data.</text>
</comment>
<sequence length="56" mass="6331">MSENQNVKAKDGYTDCVYYVNERFLHLTLVVMVTCAVHQILMTVVKVVILALICVT</sequence>
<keyword evidence="1" id="KW-0812">Transmembrane</keyword>
<keyword evidence="3" id="KW-1185">Reference proteome</keyword>
<reference evidence="2" key="1">
    <citation type="submission" date="2022-03" db="EMBL/GenBank/DDBJ databases">
        <authorList>
            <person name="Lindestad O."/>
        </authorList>
    </citation>
    <scope>NUCLEOTIDE SEQUENCE</scope>
</reference>
<gene>
    <name evidence="2" type="primary">jg23487</name>
    <name evidence="2" type="ORF">PAEG_LOCUS4668</name>
</gene>
<dbReference type="Proteomes" id="UP000838756">
    <property type="component" value="Unassembled WGS sequence"/>
</dbReference>
<dbReference type="EMBL" id="CAKXAJ010016434">
    <property type="protein sequence ID" value="CAH2216702.1"/>
    <property type="molecule type" value="Genomic_DNA"/>
</dbReference>
<proteinExistence type="predicted"/>
<accession>A0A8S4QMX4</accession>
<evidence type="ECO:0000313" key="2">
    <source>
        <dbReference type="EMBL" id="CAH2216702.1"/>
    </source>
</evidence>
<evidence type="ECO:0000313" key="3">
    <source>
        <dbReference type="Proteomes" id="UP000838756"/>
    </source>
</evidence>
<protein>
    <submittedName>
        <fullName evidence="2">Jg23487 protein</fullName>
    </submittedName>
</protein>
<dbReference type="AlphaFoldDB" id="A0A8S4QMX4"/>
<organism evidence="2 3">
    <name type="scientific">Pararge aegeria aegeria</name>
    <dbReference type="NCBI Taxonomy" id="348720"/>
    <lineage>
        <taxon>Eukaryota</taxon>
        <taxon>Metazoa</taxon>
        <taxon>Ecdysozoa</taxon>
        <taxon>Arthropoda</taxon>
        <taxon>Hexapoda</taxon>
        <taxon>Insecta</taxon>
        <taxon>Pterygota</taxon>
        <taxon>Neoptera</taxon>
        <taxon>Endopterygota</taxon>
        <taxon>Lepidoptera</taxon>
        <taxon>Glossata</taxon>
        <taxon>Ditrysia</taxon>
        <taxon>Papilionoidea</taxon>
        <taxon>Nymphalidae</taxon>
        <taxon>Satyrinae</taxon>
        <taxon>Satyrini</taxon>
        <taxon>Parargina</taxon>
        <taxon>Pararge</taxon>
    </lineage>
</organism>
<feature type="transmembrane region" description="Helical" evidence="1">
    <location>
        <begin position="29"/>
        <end position="55"/>
    </location>
</feature>
<name>A0A8S4QMX4_9NEOP</name>
<dbReference type="OrthoDB" id="6147412at2759"/>
<evidence type="ECO:0000256" key="1">
    <source>
        <dbReference type="SAM" id="Phobius"/>
    </source>
</evidence>
<feature type="non-terminal residue" evidence="2">
    <location>
        <position position="1"/>
    </location>
</feature>